<keyword evidence="4" id="KW-0804">Transcription</keyword>
<evidence type="ECO:0000259" key="5">
    <source>
        <dbReference type="Pfam" id="PF04542"/>
    </source>
</evidence>
<dbReference type="InterPro" id="IPR013325">
    <property type="entry name" value="RNA_pol_sigma_r2"/>
</dbReference>
<comment type="caution">
    <text evidence="8">The sequence shown here is derived from an EMBL/GenBank/DDBJ whole genome shotgun (WGS) entry which is preliminary data.</text>
</comment>
<dbReference type="SUPFAM" id="SSF88946">
    <property type="entry name" value="Sigma2 domain of RNA polymerase sigma factors"/>
    <property type="match status" value="1"/>
</dbReference>
<dbReference type="InterPro" id="IPR007627">
    <property type="entry name" value="RNA_pol_sigma70_r2"/>
</dbReference>
<dbReference type="AlphaFoldDB" id="A0A3E4US62"/>
<dbReference type="Proteomes" id="UP000261223">
    <property type="component" value="Unassembled WGS sequence"/>
</dbReference>
<dbReference type="EMBL" id="WCLE01000004">
    <property type="protein sequence ID" value="KAB5315994.1"/>
    <property type="molecule type" value="Genomic_DNA"/>
</dbReference>
<dbReference type="Pfam" id="PF04542">
    <property type="entry name" value="Sigma70_r2"/>
    <property type="match status" value="1"/>
</dbReference>
<evidence type="ECO:0000256" key="3">
    <source>
        <dbReference type="ARBA" id="ARBA00023082"/>
    </source>
</evidence>
<dbReference type="GO" id="GO:0006352">
    <property type="term" value="P:DNA-templated transcription initiation"/>
    <property type="evidence" value="ECO:0007669"/>
    <property type="project" value="InterPro"/>
</dbReference>
<evidence type="ECO:0000259" key="6">
    <source>
        <dbReference type="Pfam" id="PF08281"/>
    </source>
</evidence>
<proteinExistence type="inferred from homology"/>
<dbReference type="InterPro" id="IPR039425">
    <property type="entry name" value="RNA_pol_sigma-70-like"/>
</dbReference>
<dbReference type="InterPro" id="IPR013324">
    <property type="entry name" value="RNA_pol_sigma_r3/r4-like"/>
</dbReference>
<protein>
    <submittedName>
        <fullName evidence="8">RNA polymerase sigma-70 factor</fullName>
    </submittedName>
</protein>
<dbReference type="EMBL" id="QSSV01000005">
    <property type="protein sequence ID" value="RGM14681.1"/>
    <property type="molecule type" value="Genomic_DNA"/>
</dbReference>
<name>A0A3E4US62_BACSE</name>
<dbReference type="Gene3D" id="1.10.10.10">
    <property type="entry name" value="Winged helix-like DNA-binding domain superfamily/Winged helix DNA-binding domain"/>
    <property type="match status" value="1"/>
</dbReference>
<keyword evidence="2" id="KW-0805">Transcription regulation</keyword>
<feature type="domain" description="RNA polymerase sigma-70 region 2" evidence="5">
    <location>
        <begin position="25"/>
        <end position="91"/>
    </location>
</feature>
<evidence type="ECO:0000313" key="7">
    <source>
        <dbReference type="EMBL" id="KAB5315994.1"/>
    </source>
</evidence>
<dbReference type="GO" id="GO:0016987">
    <property type="term" value="F:sigma factor activity"/>
    <property type="evidence" value="ECO:0007669"/>
    <property type="project" value="UniProtKB-KW"/>
</dbReference>
<gene>
    <name evidence="8" type="ORF">DXC34_05145</name>
    <name evidence="7" type="ORF">F9958_02905</name>
</gene>
<comment type="similarity">
    <text evidence="1">Belongs to the sigma-70 factor family. ECF subfamily.</text>
</comment>
<evidence type="ECO:0000256" key="1">
    <source>
        <dbReference type="ARBA" id="ARBA00010641"/>
    </source>
</evidence>
<dbReference type="InterPro" id="IPR014284">
    <property type="entry name" value="RNA_pol_sigma-70_dom"/>
</dbReference>
<dbReference type="InterPro" id="IPR013249">
    <property type="entry name" value="RNA_pol_sigma70_r4_t2"/>
</dbReference>
<evidence type="ECO:0000313" key="9">
    <source>
        <dbReference type="Proteomes" id="UP000261223"/>
    </source>
</evidence>
<keyword evidence="3" id="KW-0731">Sigma factor</keyword>
<reference evidence="8 9" key="1">
    <citation type="submission" date="2018-08" db="EMBL/GenBank/DDBJ databases">
        <title>A genome reference for cultivated species of the human gut microbiota.</title>
        <authorList>
            <person name="Zou Y."/>
            <person name="Xue W."/>
            <person name="Luo G."/>
        </authorList>
    </citation>
    <scope>NUCLEOTIDE SEQUENCE [LARGE SCALE GENOMIC DNA]</scope>
    <source>
        <strain evidence="8 9">TF03-6</strain>
    </source>
</reference>
<evidence type="ECO:0000313" key="8">
    <source>
        <dbReference type="EMBL" id="RGM14681.1"/>
    </source>
</evidence>
<dbReference type="Pfam" id="PF08281">
    <property type="entry name" value="Sigma70_r4_2"/>
    <property type="match status" value="1"/>
</dbReference>
<dbReference type="InterPro" id="IPR014327">
    <property type="entry name" value="RNA_pol_sigma70_bacteroid"/>
</dbReference>
<dbReference type="NCBIfam" id="TIGR02985">
    <property type="entry name" value="Sig70_bacteroi1"/>
    <property type="match status" value="1"/>
</dbReference>
<sequence>MEAAMKDTLIIEHLRRGDEEAFKYIYERHYVLLCRFANQILNDAALSEEVVDDAIFYLWEHRREIEITYSVRAYLMRAVRNRCLNELQSLRHREELHFSSFMLPENMDFLDSVFVEENQPLGVLLERELEDELTRSIEELPVECRTVFKKSRFEQKKYEEIALELGISINTVKYHIKNALSLLQKRLDNYLHLLIIYIFMDI</sequence>
<dbReference type="Gene3D" id="1.10.1740.10">
    <property type="match status" value="1"/>
</dbReference>
<dbReference type="GO" id="GO:0003677">
    <property type="term" value="F:DNA binding"/>
    <property type="evidence" value="ECO:0007669"/>
    <property type="project" value="InterPro"/>
</dbReference>
<dbReference type="NCBIfam" id="TIGR02937">
    <property type="entry name" value="sigma70-ECF"/>
    <property type="match status" value="1"/>
</dbReference>
<evidence type="ECO:0000313" key="10">
    <source>
        <dbReference type="Proteomes" id="UP000467334"/>
    </source>
</evidence>
<dbReference type="InterPro" id="IPR036388">
    <property type="entry name" value="WH-like_DNA-bd_sf"/>
</dbReference>
<evidence type="ECO:0000256" key="2">
    <source>
        <dbReference type="ARBA" id="ARBA00023015"/>
    </source>
</evidence>
<organism evidence="8 9">
    <name type="scientific">Bacteroides stercoris</name>
    <dbReference type="NCBI Taxonomy" id="46506"/>
    <lineage>
        <taxon>Bacteria</taxon>
        <taxon>Pseudomonadati</taxon>
        <taxon>Bacteroidota</taxon>
        <taxon>Bacteroidia</taxon>
        <taxon>Bacteroidales</taxon>
        <taxon>Bacteroidaceae</taxon>
        <taxon>Bacteroides</taxon>
    </lineage>
</organism>
<dbReference type="Proteomes" id="UP000467334">
    <property type="component" value="Unassembled WGS sequence"/>
</dbReference>
<dbReference type="PANTHER" id="PTHR43133">
    <property type="entry name" value="RNA POLYMERASE ECF-TYPE SIGMA FACTO"/>
    <property type="match status" value="1"/>
</dbReference>
<dbReference type="PANTHER" id="PTHR43133:SF46">
    <property type="entry name" value="RNA POLYMERASE SIGMA-70 FACTOR ECF SUBFAMILY"/>
    <property type="match status" value="1"/>
</dbReference>
<accession>A0A3E4US62</accession>
<reference evidence="7 10" key="2">
    <citation type="journal article" date="2019" name="Nat. Med.">
        <title>A library of human gut bacterial isolates paired with longitudinal multiomics data enables mechanistic microbiome research.</title>
        <authorList>
            <person name="Poyet M."/>
            <person name="Groussin M."/>
            <person name="Gibbons S.M."/>
            <person name="Avila-Pacheco J."/>
            <person name="Jiang X."/>
            <person name="Kearney S.M."/>
            <person name="Perrotta A.R."/>
            <person name="Berdy B."/>
            <person name="Zhao S."/>
            <person name="Lieberman T.D."/>
            <person name="Swanson P.K."/>
            <person name="Smith M."/>
            <person name="Roesemann S."/>
            <person name="Alexander J.E."/>
            <person name="Rich S.A."/>
            <person name="Livny J."/>
            <person name="Vlamakis H."/>
            <person name="Clish C."/>
            <person name="Bullock K."/>
            <person name="Deik A."/>
            <person name="Scott J."/>
            <person name="Pierce K.A."/>
            <person name="Xavier R.J."/>
            <person name="Alm E.J."/>
        </authorList>
    </citation>
    <scope>NUCLEOTIDE SEQUENCE [LARGE SCALE GENOMIC DNA]</scope>
    <source>
        <strain evidence="7 10">BIOML-A6</strain>
    </source>
</reference>
<feature type="domain" description="RNA polymerase sigma factor 70 region 4 type 2" evidence="6">
    <location>
        <begin position="131"/>
        <end position="181"/>
    </location>
</feature>
<evidence type="ECO:0000256" key="4">
    <source>
        <dbReference type="ARBA" id="ARBA00023163"/>
    </source>
</evidence>
<dbReference type="SUPFAM" id="SSF88659">
    <property type="entry name" value="Sigma3 and sigma4 domains of RNA polymerase sigma factors"/>
    <property type="match status" value="1"/>
</dbReference>